<dbReference type="SUPFAM" id="SSF52540">
    <property type="entry name" value="P-loop containing nucleoside triphosphate hydrolases"/>
    <property type="match status" value="1"/>
</dbReference>
<protein>
    <submittedName>
        <fullName evidence="1">Regulatory ArsR family protein</fullName>
    </submittedName>
</protein>
<dbReference type="Gene3D" id="1.10.10.10">
    <property type="entry name" value="Winged helix-like DNA-binding domain superfamily/Winged helix DNA-binding domain"/>
    <property type="match status" value="1"/>
</dbReference>
<dbReference type="SUPFAM" id="SSF46785">
    <property type="entry name" value="Winged helix' DNA-binding domain"/>
    <property type="match status" value="1"/>
</dbReference>
<dbReference type="RefSeq" id="WP_133994563.1">
    <property type="nucleotide sequence ID" value="NZ_SODV01000001.1"/>
</dbReference>
<dbReference type="Proteomes" id="UP000294498">
    <property type="component" value="Unassembled WGS sequence"/>
</dbReference>
<gene>
    <name evidence="1" type="ORF">EDB95_2974</name>
</gene>
<sequence length="663" mass="78380">MGFFLYNPDQKSREESIAEFVVRQNIYREVLDDLEGSSMAYPEQHFIIIGQRGMGKTTLLQRIKYGIEESKTLNRWLIPVSFPEEQYQLSELANVWEYIAGYLEDFNGFEGLSDQIRQWQYADDFEERAFDMLKSMLNKCGKKLVLLMDNLGDLFMKLELKDVYRFREILQTASEIRVIGGAIHIGGLLEYQMPFYEFFKIIRLEGLTKEETLHLIEKLAELKSEKDKIKQIIDESPGRVETLRVLTGGVPRTIAIMFGIFLDHQHEGAMDDLYRIMDLATPLYKHRMDDLPVQLQKIMDAVARHWEPISVKELAQKTRIASKTLSAQLNNLERQELVIKNDTATKNKTYLIKERFWNIWYLMRYGRKDDKMKIIWLVRFLESWSSTEELQMRIESFVEKVKKTDISEEQIRLYAGVYTSLQTLPLSSRLKLKTIEKEMRHEVEMSDDELYASAKIEFKKGNLEESVRLFLKVSDMVGRRFDLLFELTLKNALAITFENLRMDKEVNQIRLLWLYTMEELIFSDRVMGVCDGHMEMDYERQLRMLRRCLEIQMACHEMDILGKWDRVFSIFVVREAMGRFISLGFYNFILKMAEETVVLVVGKTVPFKDIWRPLYLAIRYLYEPEELEKQPHELKEHAKLIAQLLLEKIEKADHPEIKKRAPK</sequence>
<dbReference type="AlphaFoldDB" id="A0A4R8DUS9"/>
<dbReference type="InterPro" id="IPR036388">
    <property type="entry name" value="WH-like_DNA-bd_sf"/>
</dbReference>
<dbReference type="InterPro" id="IPR036390">
    <property type="entry name" value="WH_DNA-bd_sf"/>
</dbReference>
<accession>A0A4R8DUS9</accession>
<keyword evidence="2" id="KW-1185">Reference proteome</keyword>
<dbReference type="OrthoDB" id="594504at2"/>
<dbReference type="PANTHER" id="PTHR34301:SF8">
    <property type="entry name" value="ATPASE DOMAIN-CONTAINING PROTEIN"/>
    <property type="match status" value="1"/>
</dbReference>
<proteinExistence type="predicted"/>
<dbReference type="Gene3D" id="3.40.50.300">
    <property type="entry name" value="P-loop containing nucleotide triphosphate hydrolases"/>
    <property type="match status" value="1"/>
</dbReference>
<dbReference type="InterPro" id="IPR027417">
    <property type="entry name" value="P-loop_NTPase"/>
</dbReference>
<dbReference type="PANTHER" id="PTHR34301">
    <property type="entry name" value="DNA-BINDING PROTEIN-RELATED"/>
    <property type="match status" value="1"/>
</dbReference>
<evidence type="ECO:0000313" key="2">
    <source>
        <dbReference type="Proteomes" id="UP000294498"/>
    </source>
</evidence>
<dbReference type="EMBL" id="SODV01000001">
    <property type="protein sequence ID" value="TDX01929.1"/>
    <property type="molecule type" value="Genomic_DNA"/>
</dbReference>
<organism evidence="1 2">
    <name type="scientific">Dinghuibacter silviterrae</name>
    <dbReference type="NCBI Taxonomy" id="1539049"/>
    <lineage>
        <taxon>Bacteria</taxon>
        <taxon>Pseudomonadati</taxon>
        <taxon>Bacteroidota</taxon>
        <taxon>Chitinophagia</taxon>
        <taxon>Chitinophagales</taxon>
        <taxon>Chitinophagaceae</taxon>
        <taxon>Dinghuibacter</taxon>
    </lineage>
</organism>
<comment type="caution">
    <text evidence="1">The sequence shown here is derived from an EMBL/GenBank/DDBJ whole genome shotgun (WGS) entry which is preliminary data.</text>
</comment>
<evidence type="ECO:0000313" key="1">
    <source>
        <dbReference type="EMBL" id="TDX01929.1"/>
    </source>
</evidence>
<reference evidence="1 2" key="1">
    <citation type="submission" date="2019-03" db="EMBL/GenBank/DDBJ databases">
        <title>Genomic Encyclopedia of Type Strains, Phase IV (KMG-IV): sequencing the most valuable type-strain genomes for metagenomic binning, comparative biology and taxonomic classification.</title>
        <authorList>
            <person name="Goeker M."/>
        </authorList>
    </citation>
    <scope>NUCLEOTIDE SEQUENCE [LARGE SCALE GENOMIC DNA]</scope>
    <source>
        <strain evidence="1 2">DSM 100059</strain>
    </source>
</reference>
<name>A0A4R8DUS9_9BACT</name>